<dbReference type="Pfam" id="PF00849">
    <property type="entry name" value="PseudoU_synth_2"/>
    <property type="match status" value="1"/>
</dbReference>
<proteinExistence type="inferred from homology"/>
<dbReference type="GO" id="GO:0120159">
    <property type="term" value="F:rRNA pseudouridine synthase activity"/>
    <property type="evidence" value="ECO:0007669"/>
    <property type="project" value="UniProtKB-ARBA"/>
</dbReference>
<dbReference type="InterPro" id="IPR000748">
    <property type="entry name" value="PsdUridine_synth_RsuA/RluB/E/F"/>
</dbReference>
<dbReference type="AlphaFoldDB" id="S3K236"/>
<dbReference type="PANTHER" id="PTHR47683:SF2">
    <property type="entry name" value="RNA-BINDING S4 DOMAIN-CONTAINING PROTEIN"/>
    <property type="match status" value="1"/>
</dbReference>
<dbReference type="Gene3D" id="3.30.70.1560">
    <property type="entry name" value="Alpha-L RNA-binding motif"/>
    <property type="match status" value="1"/>
</dbReference>
<dbReference type="STRING" id="1125699.HMPREF9194_01310"/>
<dbReference type="InterPro" id="IPR020103">
    <property type="entry name" value="PsdUridine_synth_cat_dom_sf"/>
</dbReference>
<evidence type="ECO:0000256" key="4">
    <source>
        <dbReference type="RuleBase" id="RU003887"/>
    </source>
</evidence>
<dbReference type="SUPFAM" id="SSF55120">
    <property type="entry name" value="Pseudouridine synthase"/>
    <property type="match status" value="1"/>
</dbReference>
<dbReference type="PATRIC" id="fig|1125699.3.peg.1325"/>
<comment type="similarity">
    <text evidence="1 4">Belongs to the pseudouridine synthase RsuA family.</text>
</comment>
<dbReference type="InterPro" id="IPR036986">
    <property type="entry name" value="S4_RNA-bd_sf"/>
</dbReference>
<protein>
    <recommendedName>
        <fullName evidence="4">Pseudouridine synthase</fullName>
        <ecNumber evidence="4">5.4.99.-</ecNumber>
    </recommendedName>
</protein>
<dbReference type="InterPro" id="IPR020094">
    <property type="entry name" value="TruA/RsuA/RluB/E/F_N"/>
</dbReference>
<dbReference type="PROSITE" id="PS50889">
    <property type="entry name" value="S4"/>
    <property type="match status" value="1"/>
</dbReference>
<dbReference type="RefSeq" id="WP_016525592.1">
    <property type="nucleotide sequence ID" value="NZ_KE332518.1"/>
</dbReference>
<dbReference type="Proteomes" id="UP000014541">
    <property type="component" value="Unassembled WGS sequence"/>
</dbReference>
<evidence type="ECO:0000256" key="1">
    <source>
        <dbReference type="ARBA" id="ARBA00008348"/>
    </source>
</evidence>
<evidence type="ECO:0000256" key="3">
    <source>
        <dbReference type="PROSITE-ProRule" id="PRU00182"/>
    </source>
</evidence>
<dbReference type="OrthoDB" id="9807213at2"/>
<dbReference type="Gene3D" id="3.10.290.10">
    <property type="entry name" value="RNA-binding S4 domain"/>
    <property type="match status" value="1"/>
</dbReference>
<dbReference type="Pfam" id="PF01479">
    <property type="entry name" value="S4"/>
    <property type="match status" value="1"/>
</dbReference>
<dbReference type="EMBL" id="ATFF01000006">
    <property type="protein sequence ID" value="EPF30981.1"/>
    <property type="molecule type" value="Genomic_DNA"/>
</dbReference>
<dbReference type="HOGENOM" id="CLU_024979_1_2_12"/>
<dbReference type="NCBIfam" id="TIGR00093">
    <property type="entry name" value="pseudouridine synthase"/>
    <property type="match status" value="1"/>
</dbReference>
<keyword evidence="3" id="KW-0694">RNA-binding</keyword>
<dbReference type="CDD" id="cd02870">
    <property type="entry name" value="PseudoU_synth_RsuA_like"/>
    <property type="match status" value="1"/>
</dbReference>
<dbReference type="InterPro" id="IPR018496">
    <property type="entry name" value="PsdUridine_synth_RsuA/RluB_CS"/>
</dbReference>
<accession>S3K236</accession>
<dbReference type="InterPro" id="IPR002942">
    <property type="entry name" value="S4_RNA-bd"/>
</dbReference>
<name>S3K236_TREMA</name>
<dbReference type="GO" id="GO:0003723">
    <property type="term" value="F:RNA binding"/>
    <property type="evidence" value="ECO:0007669"/>
    <property type="project" value="UniProtKB-KW"/>
</dbReference>
<gene>
    <name evidence="6" type="ORF">HMPREF9194_01310</name>
</gene>
<dbReference type="InterPro" id="IPR050343">
    <property type="entry name" value="RsuA_PseudoU_synthase"/>
</dbReference>
<dbReference type="PROSITE" id="PS01149">
    <property type="entry name" value="PSI_RSU"/>
    <property type="match status" value="1"/>
</dbReference>
<feature type="domain" description="RNA-binding S4" evidence="5">
    <location>
        <begin position="6"/>
        <end position="66"/>
    </location>
</feature>
<dbReference type="eggNOG" id="COG1187">
    <property type="taxonomic scope" value="Bacteria"/>
</dbReference>
<reference evidence="6 7" key="1">
    <citation type="submission" date="2013-04" db="EMBL/GenBank/DDBJ databases">
        <title>The Genome Sequence of Treponema maltophilum ATCC 51939.</title>
        <authorList>
            <consortium name="The Broad Institute Genomics Platform"/>
            <person name="Earl A."/>
            <person name="Ward D."/>
            <person name="Feldgarden M."/>
            <person name="Gevers D."/>
            <person name="Leonetti C."/>
            <person name="Blanton J.M."/>
            <person name="Dewhirst F.E."/>
            <person name="Izard J."/>
            <person name="Walker B."/>
            <person name="Young S."/>
            <person name="Zeng Q."/>
            <person name="Gargeya S."/>
            <person name="Fitzgerald M."/>
            <person name="Haas B."/>
            <person name="Abouelleil A."/>
            <person name="Allen A.W."/>
            <person name="Alvarado L."/>
            <person name="Arachchi H.M."/>
            <person name="Berlin A.M."/>
            <person name="Chapman S.B."/>
            <person name="Gainer-Dewar J."/>
            <person name="Goldberg J."/>
            <person name="Griggs A."/>
            <person name="Gujja S."/>
            <person name="Hansen M."/>
            <person name="Howarth C."/>
            <person name="Imamovic A."/>
            <person name="Ireland A."/>
            <person name="Larimer J."/>
            <person name="McCowan C."/>
            <person name="Murphy C."/>
            <person name="Pearson M."/>
            <person name="Poon T.W."/>
            <person name="Priest M."/>
            <person name="Roberts A."/>
            <person name="Saif S."/>
            <person name="Shea T."/>
            <person name="Sisk P."/>
            <person name="Sykes S."/>
            <person name="Wortman J."/>
            <person name="Nusbaum C."/>
            <person name="Birren B."/>
        </authorList>
    </citation>
    <scope>NUCLEOTIDE SEQUENCE [LARGE SCALE GENOMIC DNA]</scope>
    <source>
        <strain evidence="6 7">ATCC 51939</strain>
    </source>
</reference>
<dbReference type="InterPro" id="IPR042092">
    <property type="entry name" value="PsdUridine_s_RsuA/RluB/E/F_cat"/>
</dbReference>
<dbReference type="Gene3D" id="3.30.70.580">
    <property type="entry name" value="Pseudouridine synthase I, catalytic domain, N-terminal subdomain"/>
    <property type="match status" value="1"/>
</dbReference>
<dbReference type="CDD" id="cd00165">
    <property type="entry name" value="S4"/>
    <property type="match status" value="1"/>
</dbReference>
<keyword evidence="2 4" id="KW-0413">Isomerase</keyword>
<dbReference type="SMART" id="SM00363">
    <property type="entry name" value="S4"/>
    <property type="match status" value="1"/>
</dbReference>
<dbReference type="FunFam" id="3.10.290.10:FF:000003">
    <property type="entry name" value="Pseudouridine synthase"/>
    <property type="match status" value="1"/>
</dbReference>
<evidence type="ECO:0000259" key="5">
    <source>
        <dbReference type="SMART" id="SM00363"/>
    </source>
</evidence>
<organism evidence="6 7">
    <name type="scientific">Treponema maltophilum ATCC 51939</name>
    <dbReference type="NCBI Taxonomy" id="1125699"/>
    <lineage>
        <taxon>Bacteria</taxon>
        <taxon>Pseudomonadati</taxon>
        <taxon>Spirochaetota</taxon>
        <taxon>Spirochaetia</taxon>
        <taxon>Spirochaetales</taxon>
        <taxon>Treponemataceae</taxon>
        <taxon>Treponema</taxon>
    </lineage>
</organism>
<dbReference type="EC" id="5.4.99.-" evidence="4"/>
<dbReference type="InterPro" id="IPR006145">
    <property type="entry name" value="PsdUridine_synth_RsuA/RluA"/>
</dbReference>
<dbReference type="GO" id="GO:0000455">
    <property type="term" value="P:enzyme-directed rRNA pseudouridine synthesis"/>
    <property type="evidence" value="ECO:0007669"/>
    <property type="project" value="UniProtKB-ARBA"/>
</dbReference>
<dbReference type="SUPFAM" id="SSF55174">
    <property type="entry name" value="Alpha-L RNA-binding motif"/>
    <property type="match status" value="1"/>
</dbReference>
<evidence type="ECO:0000313" key="7">
    <source>
        <dbReference type="Proteomes" id="UP000014541"/>
    </source>
</evidence>
<comment type="caution">
    <text evidence="6">The sequence shown here is derived from an EMBL/GenBank/DDBJ whole genome shotgun (WGS) entry which is preliminary data.</text>
</comment>
<keyword evidence="7" id="KW-1185">Reference proteome</keyword>
<evidence type="ECO:0000313" key="6">
    <source>
        <dbReference type="EMBL" id="EPF30981.1"/>
    </source>
</evidence>
<evidence type="ECO:0000256" key="2">
    <source>
        <dbReference type="ARBA" id="ARBA00023235"/>
    </source>
</evidence>
<sequence>MHDESVRLQLYLARCGIGSRRFCEELILARRVVVNGEVADKLGTKVSPNDEVRFDGTIVRPEEKLRYVLLNKPAGFVCSMSDDRGRKTASSLLQPHFSERLYNVGRLDMFSSGLIIFTNDGDFAKRLSHPSSCIEKEYVVTTSVPVPKELAPRFEKGLRVGGVFYKCIKAELLSARTVRIVLTEGKNREIRRVFEYFETGIRSLERVRIGNIFIEDLKAGDFKELTADQVRSLRTLIKGQGE</sequence>
<dbReference type="PANTHER" id="PTHR47683">
    <property type="entry name" value="PSEUDOURIDINE SYNTHASE FAMILY PROTEIN-RELATED"/>
    <property type="match status" value="1"/>
</dbReference>